<keyword evidence="3" id="KW-1185">Reference proteome</keyword>
<gene>
    <name evidence="2" type="ORF">HHL11_05640</name>
</gene>
<dbReference type="AlphaFoldDB" id="A0A848H3I0"/>
<dbReference type="InterPro" id="IPR018671">
    <property type="entry name" value="DUF2138"/>
</dbReference>
<accession>A0A848H3I0</accession>
<dbReference type="EMBL" id="JABBFX010000001">
    <property type="protein sequence ID" value="NML43223.1"/>
    <property type="molecule type" value="Genomic_DNA"/>
</dbReference>
<keyword evidence="1" id="KW-0812">Transmembrane</keyword>
<evidence type="ECO:0000313" key="3">
    <source>
        <dbReference type="Proteomes" id="UP000541185"/>
    </source>
</evidence>
<feature type="transmembrane region" description="Helical" evidence="1">
    <location>
        <begin position="7"/>
        <end position="28"/>
    </location>
</feature>
<keyword evidence="1" id="KW-1133">Transmembrane helix</keyword>
<dbReference type="Pfam" id="PF09909">
    <property type="entry name" value="DUF2138"/>
    <property type="match status" value="1"/>
</dbReference>
<evidence type="ECO:0000313" key="2">
    <source>
        <dbReference type="EMBL" id="NML43223.1"/>
    </source>
</evidence>
<name>A0A848H3I0_9BURK</name>
<protein>
    <submittedName>
        <fullName evidence="2">DUF2138 family protein</fullName>
    </submittedName>
</protein>
<evidence type="ECO:0000256" key="1">
    <source>
        <dbReference type="SAM" id="Phobius"/>
    </source>
</evidence>
<reference evidence="2 3" key="1">
    <citation type="submission" date="2020-04" db="EMBL/GenBank/DDBJ databases">
        <title>Ramlibacter sp. G-1-2-2 isolated from soil.</title>
        <authorList>
            <person name="Dahal R.H."/>
        </authorList>
    </citation>
    <scope>NUCLEOTIDE SEQUENCE [LARGE SCALE GENOMIC DNA]</scope>
    <source>
        <strain evidence="2 3">G-1-2-2</strain>
    </source>
</reference>
<dbReference type="Proteomes" id="UP000541185">
    <property type="component" value="Unassembled WGS sequence"/>
</dbReference>
<dbReference type="RefSeq" id="WP_169417445.1">
    <property type="nucleotide sequence ID" value="NZ_JABBFX010000001.1"/>
</dbReference>
<organism evidence="2 3">
    <name type="scientific">Ramlibacter agri</name>
    <dbReference type="NCBI Taxonomy" id="2728837"/>
    <lineage>
        <taxon>Bacteria</taxon>
        <taxon>Pseudomonadati</taxon>
        <taxon>Pseudomonadota</taxon>
        <taxon>Betaproteobacteria</taxon>
        <taxon>Burkholderiales</taxon>
        <taxon>Comamonadaceae</taxon>
        <taxon>Ramlibacter</taxon>
    </lineage>
</organism>
<comment type="caution">
    <text evidence="2">The sequence shown here is derived from an EMBL/GenBank/DDBJ whole genome shotgun (WGS) entry which is preliminary data.</text>
</comment>
<keyword evidence="1" id="KW-0472">Membrane</keyword>
<proteinExistence type="predicted"/>
<sequence>MIGGRKLAAWVVGVLAGAGVLIGVALYWRGGFQGPVASLGIDLARPDVLIQSRQLSALPRELVALPGLRDVLTQDFVQYYEEHPDRLTLEGTLRRLAFEHGLTWRDRLVATLLDAPAQLALWSDGKGRLAYAALLLDENAAAQALEQIGKVALPDSQLTRAGSIAVGGKDSTVYALKLRADSTLLFVSSGKRLLVLTHPGMLLDANRALASGAAAAAGALLGSRPEDAWRHDFALAELPPQARHAITAKAAWLSFGYQHFFPAVQALRFELAGSRWSLSLAATPQAWKEWPAQATAAWSVLPGGAAFCAALPVSWDQAAAPLDAAALAHDLQAGAGACWYPGNGLYAPVLALRFQPGTGASHDEAVAGLLARMLAKPKDGAVDVAQKAVAGGGKLWTADVANERGYLGSGEQRAHRIAVLRLGDTVLASVDHRAIEQALAVAEHRYPALADDYPGSPLLVAGLPALGEMLQAESLRLTQDTPAFRQVVQRQLKPRLDALAAGGKLAFRPDPDNAGSSRGDWLWKPLVLGAARSN</sequence>